<dbReference type="PANTHER" id="PTHR32089">
    <property type="entry name" value="METHYL-ACCEPTING CHEMOTAXIS PROTEIN MCPB"/>
    <property type="match status" value="1"/>
</dbReference>
<dbReference type="eggNOG" id="COG0840">
    <property type="taxonomic scope" value="Bacteria"/>
</dbReference>
<dbReference type="PANTHER" id="PTHR32089:SF112">
    <property type="entry name" value="LYSOZYME-LIKE PROTEIN-RELATED"/>
    <property type="match status" value="1"/>
</dbReference>
<dbReference type="Gene3D" id="1.10.287.950">
    <property type="entry name" value="Methyl-accepting chemotaxis protein"/>
    <property type="match status" value="1"/>
</dbReference>
<dbReference type="Proteomes" id="UP000008467">
    <property type="component" value="Chromosome"/>
</dbReference>
<dbReference type="AlphaFoldDB" id="F2JJ80"/>
<dbReference type="SMART" id="SM00283">
    <property type="entry name" value="MA"/>
    <property type="match status" value="1"/>
</dbReference>
<evidence type="ECO:0000259" key="3">
    <source>
        <dbReference type="PROSITE" id="PS50111"/>
    </source>
</evidence>
<sequence>MKWLGSRKREEKSREEEYLAEVPESESYDEYINYGILHIEKKVDAFMNEEIDVSQCLLDVQKEFASAYEQVGTINEMIEQVNSHFKQFEVFVGQIDHRMEKSDVAIQKADIQMDELTHQIEGTCSALDGMTTTFQMLEKDFSHIQEMSKSITGIAGSTNLLALNASIEASRAGEAGKGFSVVATHIRELSASTKELASGIDKSIKTLYGSLDALKKEIINSKGAIAGNLQHAENVQQQFKEVSACSLEVKEVSKQIVSEIERANVEINHATEGVSVITGTINEFGDKLDILNTKMSKKAIIICGIIDFLQQLENMLKESLKKDA</sequence>
<accession>F2JJ80</accession>
<dbReference type="STRING" id="642492.Clole_2672"/>
<dbReference type="GO" id="GO:0007165">
    <property type="term" value="P:signal transduction"/>
    <property type="evidence" value="ECO:0007669"/>
    <property type="project" value="UniProtKB-KW"/>
</dbReference>
<proteinExistence type="predicted"/>
<evidence type="ECO:0000313" key="5">
    <source>
        <dbReference type="Proteomes" id="UP000008467"/>
    </source>
</evidence>
<dbReference type="SUPFAM" id="SSF58104">
    <property type="entry name" value="Methyl-accepting chemotaxis protein (MCP) signaling domain"/>
    <property type="match status" value="1"/>
</dbReference>
<reference evidence="4 5" key="1">
    <citation type="journal article" date="2011" name="J. Bacteriol.">
        <title>Complete genome sequence of the cellulose-degrading bacterium Cellulosilyticum lentocellum.</title>
        <authorList>
            <consortium name="US DOE Joint Genome Institute"/>
            <person name="Miller D.A."/>
            <person name="Suen G."/>
            <person name="Bruce D."/>
            <person name="Copeland A."/>
            <person name="Cheng J.F."/>
            <person name="Detter C."/>
            <person name="Goodwin L.A."/>
            <person name="Han C.S."/>
            <person name="Hauser L.J."/>
            <person name="Land M.L."/>
            <person name="Lapidus A."/>
            <person name="Lucas S."/>
            <person name="Meincke L."/>
            <person name="Pitluck S."/>
            <person name="Tapia R."/>
            <person name="Teshima H."/>
            <person name="Woyke T."/>
            <person name="Fox B.G."/>
            <person name="Angert E.R."/>
            <person name="Currie C.R."/>
        </authorList>
    </citation>
    <scope>NUCLEOTIDE SEQUENCE [LARGE SCALE GENOMIC DNA]</scope>
    <source>
        <strain evidence="5">ATCC 49066 / DSM 5427 / NCIMB 11756 / RHM5</strain>
    </source>
</reference>
<dbReference type="InterPro" id="IPR004089">
    <property type="entry name" value="MCPsignal_dom"/>
</dbReference>
<name>F2JJ80_CELLD</name>
<dbReference type="RefSeq" id="WP_013657666.1">
    <property type="nucleotide sequence ID" value="NC_015275.1"/>
</dbReference>
<dbReference type="Pfam" id="PF00015">
    <property type="entry name" value="MCPsignal"/>
    <property type="match status" value="1"/>
</dbReference>
<dbReference type="PROSITE" id="PS50111">
    <property type="entry name" value="CHEMOTAXIS_TRANSDUC_2"/>
    <property type="match status" value="1"/>
</dbReference>
<dbReference type="HOGENOM" id="CLU_000445_107_18_9"/>
<feature type="domain" description="Methyl-accepting transducer" evidence="3">
    <location>
        <begin position="42"/>
        <end position="282"/>
    </location>
</feature>
<dbReference type="EMBL" id="CP002582">
    <property type="protein sequence ID" value="ADZ84373.1"/>
    <property type="molecule type" value="Genomic_DNA"/>
</dbReference>
<keyword evidence="5" id="KW-1185">Reference proteome</keyword>
<keyword evidence="1 2" id="KW-0807">Transducer</keyword>
<dbReference type="GO" id="GO:0016020">
    <property type="term" value="C:membrane"/>
    <property type="evidence" value="ECO:0007669"/>
    <property type="project" value="InterPro"/>
</dbReference>
<evidence type="ECO:0000256" key="1">
    <source>
        <dbReference type="ARBA" id="ARBA00023224"/>
    </source>
</evidence>
<dbReference type="KEGG" id="cle:Clole_2672"/>
<evidence type="ECO:0000256" key="2">
    <source>
        <dbReference type="PROSITE-ProRule" id="PRU00284"/>
    </source>
</evidence>
<protein>
    <submittedName>
        <fullName evidence="4">Methyl-accepting chemotaxis sensory transducer</fullName>
    </submittedName>
</protein>
<evidence type="ECO:0000313" key="4">
    <source>
        <dbReference type="EMBL" id="ADZ84373.1"/>
    </source>
</evidence>
<gene>
    <name evidence="4" type="ordered locus">Clole_2672</name>
</gene>
<organism evidence="4 5">
    <name type="scientific">Cellulosilyticum lentocellum (strain ATCC 49066 / DSM 5427 / NCIMB 11756 / RHM5)</name>
    <name type="common">Clostridium lentocellum</name>
    <dbReference type="NCBI Taxonomy" id="642492"/>
    <lineage>
        <taxon>Bacteria</taxon>
        <taxon>Bacillati</taxon>
        <taxon>Bacillota</taxon>
        <taxon>Clostridia</taxon>
        <taxon>Lachnospirales</taxon>
        <taxon>Cellulosilyticaceae</taxon>
        <taxon>Cellulosilyticum</taxon>
    </lineage>
</organism>